<organism evidence="3 4">
    <name type="scientific">Rubidibacter lacunae KORDI 51-2</name>
    <dbReference type="NCBI Taxonomy" id="582515"/>
    <lineage>
        <taxon>Bacteria</taxon>
        <taxon>Bacillati</taxon>
        <taxon>Cyanobacteriota</taxon>
        <taxon>Cyanophyceae</taxon>
        <taxon>Oscillatoriophycideae</taxon>
        <taxon>Chroococcales</taxon>
        <taxon>Aphanothecaceae</taxon>
        <taxon>Rubidibacter</taxon>
    </lineage>
</organism>
<evidence type="ECO:0000313" key="3">
    <source>
        <dbReference type="EMBL" id="ERN40680.1"/>
    </source>
</evidence>
<evidence type="ECO:0000259" key="2">
    <source>
        <dbReference type="Pfam" id="PF13471"/>
    </source>
</evidence>
<feature type="transmembrane region" description="Helical" evidence="1">
    <location>
        <begin position="20"/>
        <end position="38"/>
    </location>
</feature>
<dbReference type="EMBL" id="ASSJ01000070">
    <property type="protein sequence ID" value="ERN40680.1"/>
    <property type="molecule type" value="Genomic_DNA"/>
</dbReference>
<dbReference type="OrthoDB" id="2990245at2"/>
<protein>
    <recommendedName>
        <fullName evidence="2">Microcin J25-processing protein McjB C-terminal domain-containing protein</fullName>
    </recommendedName>
</protein>
<dbReference type="InParanoid" id="U5DLU7"/>
<dbReference type="STRING" id="582515.KR51_00026650"/>
<gene>
    <name evidence="3" type="ORF">KR51_00026650</name>
</gene>
<dbReference type="Proteomes" id="UP000016960">
    <property type="component" value="Unassembled WGS sequence"/>
</dbReference>
<accession>U5DLU7</accession>
<keyword evidence="1" id="KW-0472">Membrane</keyword>
<comment type="caution">
    <text evidence="3">The sequence shown here is derived from an EMBL/GenBank/DDBJ whole genome shotgun (WGS) entry which is preliminary data.</text>
</comment>
<dbReference type="InterPro" id="IPR053521">
    <property type="entry name" value="McjB-like"/>
</dbReference>
<keyword evidence="4" id="KW-1185">Reference proteome</keyword>
<dbReference type="AlphaFoldDB" id="U5DLU7"/>
<evidence type="ECO:0000256" key="1">
    <source>
        <dbReference type="SAM" id="Phobius"/>
    </source>
</evidence>
<name>U5DLU7_9CHRO</name>
<sequence>MDTDMSVELINLSLKPREYLKGLTTIVIAYLAVNLLSLERIGALLRKFKRSSCQELNTCEAEIIWAAIHKSSLYFPGRVACLELSLAFTIYALISKRSSIWCVGVAVDPIRAHAWVEVEQKPFHEKNDLYLYFKKILVV</sequence>
<feature type="domain" description="Microcin J25-processing protein McjB C-terminal" evidence="2">
    <location>
        <begin position="54"/>
        <end position="137"/>
    </location>
</feature>
<evidence type="ECO:0000313" key="4">
    <source>
        <dbReference type="Proteomes" id="UP000016960"/>
    </source>
</evidence>
<keyword evidence="1" id="KW-1133">Transmembrane helix</keyword>
<keyword evidence="1" id="KW-0812">Transmembrane</keyword>
<dbReference type="NCBIfam" id="NF033537">
    <property type="entry name" value="lasso_biosyn_B2"/>
    <property type="match status" value="1"/>
</dbReference>
<dbReference type="eggNOG" id="ENOG5033BU0">
    <property type="taxonomic scope" value="Bacteria"/>
</dbReference>
<proteinExistence type="predicted"/>
<reference evidence="3 4" key="1">
    <citation type="submission" date="2013-05" db="EMBL/GenBank/DDBJ databases">
        <title>Draft genome sequence of Rubidibacter lacunae KORDI 51-2.</title>
        <authorList>
            <person name="Choi D.H."/>
            <person name="Noh J.H."/>
            <person name="Kwon K.-K."/>
            <person name="Lee J.-H."/>
            <person name="Ryu J.-Y."/>
        </authorList>
    </citation>
    <scope>NUCLEOTIDE SEQUENCE [LARGE SCALE GENOMIC DNA]</scope>
    <source>
        <strain evidence="3 4">KORDI 51-2</strain>
    </source>
</reference>
<dbReference type="Pfam" id="PF13471">
    <property type="entry name" value="Transglut_core3"/>
    <property type="match status" value="1"/>
</dbReference>
<dbReference type="InterPro" id="IPR032708">
    <property type="entry name" value="McjB_C"/>
</dbReference>